<comment type="similarity">
    <text evidence="1">Belongs to the leucine-binding protein family.</text>
</comment>
<keyword evidence="3" id="KW-0029">Amino-acid transport</keyword>
<gene>
    <name evidence="6" type="ORF">GCM10011611_44040</name>
</gene>
<dbReference type="PANTHER" id="PTHR30483">
    <property type="entry name" value="LEUCINE-SPECIFIC-BINDING PROTEIN"/>
    <property type="match status" value="1"/>
</dbReference>
<feature type="domain" description="Leucine-binding protein" evidence="5">
    <location>
        <begin position="74"/>
        <end position="397"/>
    </location>
</feature>
<dbReference type="Proteomes" id="UP000646365">
    <property type="component" value="Unassembled WGS sequence"/>
</dbReference>
<dbReference type="CDD" id="cd06339">
    <property type="entry name" value="PBP1_YraM_LppC_lipoprotein-like"/>
    <property type="match status" value="1"/>
</dbReference>
<evidence type="ECO:0000256" key="2">
    <source>
        <dbReference type="ARBA" id="ARBA00022729"/>
    </source>
</evidence>
<dbReference type="SUPFAM" id="SSF53822">
    <property type="entry name" value="Periplasmic binding protein-like I"/>
    <property type="match status" value="1"/>
</dbReference>
<accession>A0A8J2YWR8</accession>
<dbReference type="PANTHER" id="PTHR30483:SF6">
    <property type="entry name" value="PERIPLASMIC BINDING PROTEIN OF ABC TRANSPORTER FOR NATURAL AMINO ACIDS"/>
    <property type="match status" value="1"/>
</dbReference>
<proteinExistence type="inferred from homology"/>
<keyword evidence="2 4" id="KW-0732">Signal</keyword>
<feature type="chain" id="PRO_5035173934" evidence="4">
    <location>
        <begin position="24"/>
        <end position="414"/>
    </location>
</feature>
<keyword evidence="3" id="KW-0813">Transport</keyword>
<dbReference type="InterPro" id="IPR028082">
    <property type="entry name" value="Peripla_BP_I"/>
</dbReference>
<evidence type="ECO:0000256" key="3">
    <source>
        <dbReference type="ARBA" id="ARBA00022970"/>
    </source>
</evidence>
<dbReference type="GO" id="GO:0006865">
    <property type="term" value="P:amino acid transport"/>
    <property type="evidence" value="ECO:0007669"/>
    <property type="project" value="UniProtKB-KW"/>
</dbReference>
<comment type="caution">
    <text evidence="6">The sequence shown here is derived from an EMBL/GenBank/DDBJ whole genome shotgun (WGS) entry which is preliminary data.</text>
</comment>
<sequence length="414" mass="42314">MNRPSLANPVLRPLALASVVTFALSLAGCGTQTVPGKLPGQQPPVATLTAPTLQPAVPAVPQKPANFVDVKGKIDVALLLPLSGPTAALGRDMLDAAQLSLIELGGDDMVLTPKDTHGTAEGAVAAARLAVAEGARIIVGPLTASEADAVKPIAQAAHINVLSFSSVASIAGNGLFLMGILPREELTRIASYARSTGIDHFAAIVPNNTYGQLAADEFGRAVAAAGGTMDDTEVFEPGGADLKPVIKHLAANGKFTFTALLVPETGPKLKNVVSQLQLADINQQKVRLLGTGIWDVPDLGNEPSLIGGWYAAPPPEARAGFQDRFRAAYGHAPARLATLAYDAVGVAAVLGRTPGADFSAAALTNPSGFAGADGIFRLREDGTAERGLAVLQVERTGASVVSPAPESFGGEAGQ</sequence>
<evidence type="ECO:0000259" key="5">
    <source>
        <dbReference type="Pfam" id="PF13458"/>
    </source>
</evidence>
<organism evidence="6 7">
    <name type="scientific">Aliidongia dinghuensis</name>
    <dbReference type="NCBI Taxonomy" id="1867774"/>
    <lineage>
        <taxon>Bacteria</taxon>
        <taxon>Pseudomonadati</taxon>
        <taxon>Pseudomonadota</taxon>
        <taxon>Alphaproteobacteria</taxon>
        <taxon>Rhodospirillales</taxon>
        <taxon>Dongiaceae</taxon>
        <taxon>Aliidongia</taxon>
    </lineage>
</organism>
<evidence type="ECO:0000313" key="7">
    <source>
        <dbReference type="Proteomes" id="UP000646365"/>
    </source>
</evidence>
<evidence type="ECO:0000256" key="1">
    <source>
        <dbReference type="ARBA" id="ARBA00010062"/>
    </source>
</evidence>
<dbReference type="EMBL" id="BMJQ01000012">
    <property type="protein sequence ID" value="GGF33022.1"/>
    <property type="molecule type" value="Genomic_DNA"/>
</dbReference>
<dbReference type="InterPro" id="IPR028081">
    <property type="entry name" value="Leu-bd"/>
</dbReference>
<name>A0A8J2YWR8_9PROT</name>
<dbReference type="InterPro" id="IPR051010">
    <property type="entry name" value="BCAA_transport"/>
</dbReference>
<evidence type="ECO:0000256" key="4">
    <source>
        <dbReference type="SAM" id="SignalP"/>
    </source>
</evidence>
<dbReference type="Pfam" id="PF13458">
    <property type="entry name" value="Peripla_BP_6"/>
    <property type="match status" value="1"/>
</dbReference>
<protein>
    <submittedName>
        <fullName evidence="6">Penicillin-binding protein activator</fullName>
    </submittedName>
</protein>
<dbReference type="Gene3D" id="3.40.50.2300">
    <property type="match status" value="2"/>
</dbReference>
<reference evidence="6" key="2">
    <citation type="submission" date="2020-09" db="EMBL/GenBank/DDBJ databases">
        <authorList>
            <person name="Sun Q."/>
            <person name="Zhou Y."/>
        </authorList>
    </citation>
    <scope>NUCLEOTIDE SEQUENCE</scope>
    <source>
        <strain evidence="6">CGMCC 1.15725</strain>
    </source>
</reference>
<keyword evidence="7" id="KW-1185">Reference proteome</keyword>
<dbReference type="PROSITE" id="PS51257">
    <property type="entry name" value="PROKAR_LIPOPROTEIN"/>
    <property type="match status" value="1"/>
</dbReference>
<feature type="signal peptide" evidence="4">
    <location>
        <begin position="1"/>
        <end position="23"/>
    </location>
</feature>
<reference evidence="6" key="1">
    <citation type="journal article" date="2014" name="Int. J. Syst. Evol. Microbiol.">
        <title>Complete genome sequence of Corynebacterium casei LMG S-19264T (=DSM 44701T), isolated from a smear-ripened cheese.</title>
        <authorList>
            <consortium name="US DOE Joint Genome Institute (JGI-PGF)"/>
            <person name="Walter F."/>
            <person name="Albersmeier A."/>
            <person name="Kalinowski J."/>
            <person name="Ruckert C."/>
        </authorList>
    </citation>
    <scope>NUCLEOTIDE SEQUENCE</scope>
    <source>
        <strain evidence="6">CGMCC 1.15725</strain>
    </source>
</reference>
<dbReference type="AlphaFoldDB" id="A0A8J2YWR8"/>
<evidence type="ECO:0000313" key="6">
    <source>
        <dbReference type="EMBL" id="GGF33022.1"/>
    </source>
</evidence>